<dbReference type="Proteomes" id="UP000002549">
    <property type="component" value="Segment"/>
</dbReference>
<accession>Q6UYF4</accession>
<dbReference type="EMBL" id="AY357582">
    <property type="protein sequence ID" value="AAQ63387.1"/>
    <property type="molecule type" value="Genomic_DNA"/>
</dbReference>
<dbReference type="OrthoDB" id="36120at10239"/>
<dbReference type="KEGG" id="vg:2559601"/>
<organism evidence="1 2">
    <name type="scientific">Burkholderia phage BcepNazgul</name>
    <dbReference type="NCBI Taxonomy" id="242861"/>
    <lineage>
        <taxon>Viruses</taxon>
        <taxon>Duplodnaviria</taxon>
        <taxon>Heunggongvirae</taxon>
        <taxon>Uroviricota</taxon>
        <taxon>Caudoviricetes</taxon>
        <taxon>Casjensviridae</taxon>
        <taxon>Nazgulvirus</taxon>
        <taxon>Nazgulvirus bcepnazgul</taxon>
        <taxon>Burkholderia virus BcepNazgul</taxon>
    </lineage>
</organism>
<evidence type="ECO:0000313" key="2">
    <source>
        <dbReference type="Proteomes" id="UP000002549"/>
    </source>
</evidence>
<proteinExistence type="predicted"/>
<dbReference type="GeneID" id="2559601"/>
<gene>
    <name evidence="1" type="ORF">Nazgul11</name>
</gene>
<reference evidence="1" key="1">
    <citation type="submission" date="2006-02" db="EMBL/GenBank/DDBJ databases">
        <title>Complete nucleotide sequence of BcepNazgul, a novel soil phage of Burkholderia cepacia genomovar VII.</title>
        <authorList>
            <person name="Summer E.J."/>
            <person name="Peek M.L."/>
            <person name="Haliburton J.R."/>
            <person name="Hall E."/>
            <person name="Heusinkveld K."/>
            <person name="Simser J."/>
            <person name="No E.G."/>
            <person name="Gonzalez C.F."/>
            <person name="Young R.F."/>
        </authorList>
    </citation>
    <scope>NUCLEOTIDE SEQUENCE [LARGE SCALE GENOMIC DNA]</scope>
</reference>
<dbReference type="RefSeq" id="NP_919020.1">
    <property type="nucleotide sequence ID" value="NC_005091.2"/>
</dbReference>
<evidence type="ECO:0000313" key="1">
    <source>
        <dbReference type="EMBL" id="AAQ63387.1"/>
    </source>
</evidence>
<name>Q6UYF4_9CAUD</name>
<keyword evidence="2" id="KW-1185">Reference proteome</keyword>
<protein>
    <submittedName>
        <fullName evidence="1">Uncharacterized protein</fullName>
    </submittedName>
</protein>
<sequence length="294" mass="33776">MKRLTSTLNHYYFNIEKPEEAQAYADMCAMLESRGESKWSVSVGLQYDRTKAQQQSFMGDMKAGDGQTIVFDTTHLFSDQWNTSDTEGGETLRGKRLFPWSEYEYPNKRIKEGYWFLVTDDMREALDHAVKCGYCGHQEDRAIGNAFCPSCYGSQYLKPDDLYLTRLLPVSSKAKRPTLSKAEREALMPRYVQAQLHGATERDKARIEKEKDRIEAKYVKTCAVALEKRDAGRWIMAHVPNLIDNWIFYAHTGRHCFGWRNPLSDEAVSLLLDVISEFPFNYEIKCANGGTLSN</sequence>